<evidence type="ECO:0000256" key="1">
    <source>
        <dbReference type="SAM" id="MobiDB-lite"/>
    </source>
</evidence>
<reference evidence="2" key="1">
    <citation type="submission" date="2020-06" db="EMBL/GenBank/DDBJ databases">
        <authorList>
            <person name="Li T."/>
            <person name="Hu X."/>
            <person name="Zhang T."/>
            <person name="Song X."/>
            <person name="Zhang H."/>
            <person name="Dai N."/>
            <person name="Sheng W."/>
            <person name="Hou X."/>
            <person name="Wei L."/>
        </authorList>
    </citation>
    <scope>NUCLEOTIDE SEQUENCE</scope>
    <source>
        <strain evidence="2">G02</strain>
        <tissue evidence="2">Leaf</tissue>
    </source>
</reference>
<gene>
    <name evidence="2" type="ORF">Sradi_4235300</name>
</gene>
<name>A0AAW2P7S7_SESRA</name>
<accession>A0AAW2P7S7</accession>
<proteinExistence type="predicted"/>
<organism evidence="2">
    <name type="scientific">Sesamum radiatum</name>
    <name type="common">Black benniseed</name>
    <dbReference type="NCBI Taxonomy" id="300843"/>
    <lineage>
        <taxon>Eukaryota</taxon>
        <taxon>Viridiplantae</taxon>
        <taxon>Streptophyta</taxon>
        <taxon>Embryophyta</taxon>
        <taxon>Tracheophyta</taxon>
        <taxon>Spermatophyta</taxon>
        <taxon>Magnoliopsida</taxon>
        <taxon>eudicotyledons</taxon>
        <taxon>Gunneridae</taxon>
        <taxon>Pentapetalae</taxon>
        <taxon>asterids</taxon>
        <taxon>lamiids</taxon>
        <taxon>Lamiales</taxon>
        <taxon>Pedaliaceae</taxon>
        <taxon>Sesamum</taxon>
    </lineage>
</organism>
<dbReference type="AlphaFoldDB" id="A0AAW2P7S7"/>
<reference evidence="2" key="2">
    <citation type="journal article" date="2024" name="Plant">
        <title>Genomic evolution and insights into agronomic trait innovations of Sesamum species.</title>
        <authorList>
            <person name="Miao H."/>
            <person name="Wang L."/>
            <person name="Qu L."/>
            <person name="Liu H."/>
            <person name="Sun Y."/>
            <person name="Le M."/>
            <person name="Wang Q."/>
            <person name="Wei S."/>
            <person name="Zheng Y."/>
            <person name="Lin W."/>
            <person name="Duan Y."/>
            <person name="Cao H."/>
            <person name="Xiong S."/>
            <person name="Wang X."/>
            <person name="Wei L."/>
            <person name="Li C."/>
            <person name="Ma Q."/>
            <person name="Ju M."/>
            <person name="Zhao R."/>
            <person name="Li G."/>
            <person name="Mu C."/>
            <person name="Tian Q."/>
            <person name="Mei H."/>
            <person name="Zhang T."/>
            <person name="Gao T."/>
            <person name="Zhang H."/>
        </authorList>
    </citation>
    <scope>NUCLEOTIDE SEQUENCE</scope>
    <source>
        <strain evidence="2">G02</strain>
    </source>
</reference>
<feature type="region of interest" description="Disordered" evidence="1">
    <location>
        <begin position="1"/>
        <end position="21"/>
    </location>
</feature>
<comment type="caution">
    <text evidence="2">The sequence shown here is derived from an EMBL/GenBank/DDBJ whole genome shotgun (WGS) entry which is preliminary data.</text>
</comment>
<dbReference type="EMBL" id="JACGWJ010000018">
    <property type="protein sequence ID" value="KAL0350861.1"/>
    <property type="molecule type" value="Genomic_DNA"/>
</dbReference>
<protein>
    <submittedName>
        <fullName evidence="2">Uncharacterized protein</fullName>
    </submittedName>
</protein>
<evidence type="ECO:0000313" key="2">
    <source>
        <dbReference type="EMBL" id="KAL0350861.1"/>
    </source>
</evidence>
<sequence length="86" mass="9622">MAGSIRGLQPTQETAERSLEVQTESRIAIISGPAARQRSLTRRLTMYRAFSGLTGLRGSPRKNEDEVILVSAVEQEGSDYRYQTMF</sequence>